<evidence type="ECO:0000313" key="3">
    <source>
        <dbReference type="Proteomes" id="UP000245362"/>
    </source>
</evidence>
<feature type="domain" description="Phosphoadenosine phosphosulphate reductase" evidence="1">
    <location>
        <begin position="13"/>
        <end position="92"/>
    </location>
</feature>
<dbReference type="PANTHER" id="PTHR43196">
    <property type="entry name" value="SULFATE ADENYLYLTRANSFERASE SUBUNIT 2"/>
    <property type="match status" value="1"/>
</dbReference>
<evidence type="ECO:0000259" key="1">
    <source>
        <dbReference type="Pfam" id="PF01507"/>
    </source>
</evidence>
<proteinExistence type="predicted"/>
<protein>
    <recommendedName>
        <fullName evidence="1">Phosphoadenosine phosphosulphate reductase domain-containing protein</fullName>
    </recommendedName>
</protein>
<dbReference type="EMBL" id="QFWT01000001">
    <property type="protein sequence ID" value="PWI34825.1"/>
    <property type="molecule type" value="Genomic_DNA"/>
</dbReference>
<name>A0A2U3BDH8_9VIBR</name>
<dbReference type="AlphaFoldDB" id="A0A2U3BDH8"/>
<dbReference type="SUPFAM" id="SSF52402">
    <property type="entry name" value="Adenine nucleotide alpha hydrolases-like"/>
    <property type="match status" value="1"/>
</dbReference>
<gene>
    <name evidence="2" type="ORF">DI392_00650</name>
</gene>
<dbReference type="GO" id="GO:0003824">
    <property type="term" value="F:catalytic activity"/>
    <property type="evidence" value="ECO:0007669"/>
    <property type="project" value="InterPro"/>
</dbReference>
<dbReference type="Pfam" id="PF01507">
    <property type="entry name" value="PAPS_reduct"/>
    <property type="match status" value="1"/>
</dbReference>
<accession>A0A2U3BDH8</accession>
<dbReference type="PANTHER" id="PTHR43196:SF2">
    <property type="entry name" value="PHOSPHOADENOSINE PHOSPHOSULFATE REDUCTASE"/>
    <property type="match status" value="1"/>
</dbReference>
<dbReference type="Proteomes" id="UP000245362">
    <property type="component" value="Unassembled WGS sequence"/>
</dbReference>
<reference evidence="2 3" key="1">
    <citation type="submission" date="2018-05" db="EMBL/GenBank/DDBJ databases">
        <title>Vibrio limimaris sp. nov., isolated from marine sediment.</title>
        <authorList>
            <person name="Li C.-M."/>
        </authorList>
    </citation>
    <scope>NUCLEOTIDE SEQUENCE [LARGE SCALE GENOMIC DNA]</scope>
    <source>
        <strain evidence="2 3">E4404</strain>
    </source>
</reference>
<dbReference type="OrthoDB" id="9794018at2"/>
<keyword evidence="3" id="KW-1185">Reference proteome</keyword>
<dbReference type="Gene3D" id="3.40.50.620">
    <property type="entry name" value="HUPs"/>
    <property type="match status" value="1"/>
</dbReference>
<dbReference type="InterPro" id="IPR014729">
    <property type="entry name" value="Rossmann-like_a/b/a_fold"/>
</dbReference>
<dbReference type="InterPro" id="IPR050128">
    <property type="entry name" value="Sulfate_adenylyltrnsfr_sub2"/>
</dbReference>
<evidence type="ECO:0000313" key="2">
    <source>
        <dbReference type="EMBL" id="PWI34825.1"/>
    </source>
</evidence>
<sequence>MQVVFDKVLSPLIEDDQEVIQWSGVRGDESDKRAGYSRFSEDKRNEHGQLFNFLPIHQWTAADVFACYRYFGVKPNELYKQGMDRVGCMPCILVKKEELAEIAARFPDELDRVARWEKQVGMVSRWIHWMIAGHIDRRQFFEYITDNDGKRKRRPFRLGNSRRYNSGYVLNTEAYKSTCMLGPRGNIIGGSVWDAVDWSKTGRGGQVYDLVTAAIDAEACSSRYGLCE</sequence>
<comment type="caution">
    <text evidence="2">The sequence shown here is derived from an EMBL/GenBank/DDBJ whole genome shotgun (WGS) entry which is preliminary data.</text>
</comment>
<dbReference type="InterPro" id="IPR002500">
    <property type="entry name" value="PAPS_reduct_dom"/>
</dbReference>
<organism evidence="2 3">
    <name type="scientific">Vibrio albus</name>
    <dbReference type="NCBI Taxonomy" id="2200953"/>
    <lineage>
        <taxon>Bacteria</taxon>
        <taxon>Pseudomonadati</taxon>
        <taxon>Pseudomonadota</taxon>
        <taxon>Gammaproteobacteria</taxon>
        <taxon>Vibrionales</taxon>
        <taxon>Vibrionaceae</taxon>
        <taxon>Vibrio</taxon>
    </lineage>
</organism>